<evidence type="ECO:0000259" key="6">
    <source>
        <dbReference type="PROSITE" id="PS50897"/>
    </source>
</evidence>
<dbReference type="Gene3D" id="2.60.120.920">
    <property type="match status" value="1"/>
</dbReference>
<dbReference type="Pfam" id="PF10607">
    <property type="entry name" value="CTLH"/>
    <property type="match status" value="1"/>
</dbReference>
<feature type="region of interest" description="Disordered" evidence="4">
    <location>
        <begin position="526"/>
        <end position="546"/>
    </location>
</feature>
<name>A0A0M9WJA5_9EURO</name>
<organism evidence="7 8">
    <name type="scientific">Penicillium nordicum</name>
    <dbReference type="NCBI Taxonomy" id="229535"/>
    <lineage>
        <taxon>Eukaryota</taxon>
        <taxon>Fungi</taxon>
        <taxon>Dikarya</taxon>
        <taxon>Ascomycota</taxon>
        <taxon>Pezizomycotina</taxon>
        <taxon>Eurotiomycetes</taxon>
        <taxon>Eurotiomycetidae</taxon>
        <taxon>Eurotiales</taxon>
        <taxon>Aspergillaceae</taxon>
        <taxon>Penicillium</taxon>
    </lineage>
</organism>
<dbReference type="SMART" id="SM00668">
    <property type="entry name" value="CTLH"/>
    <property type="match status" value="1"/>
</dbReference>
<evidence type="ECO:0000256" key="1">
    <source>
        <dbReference type="ARBA" id="ARBA00002343"/>
    </source>
</evidence>
<feature type="compositionally biased region" description="Polar residues" evidence="4">
    <location>
        <begin position="154"/>
        <end position="177"/>
    </location>
</feature>
<dbReference type="InterPro" id="IPR013144">
    <property type="entry name" value="CRA_dom"/>
</dbReference>
<dbReference type="PROSITE" id="PS50896">
    <property type="entry name" value="LISH"/>
    <property type="match status" value="1"/>
</dbReference>
<dbReference type="InterPro" id="IPR003877">
    <property type="entry name" value="SPRY_dom"/>
</dbReference>
<dbReference type="SMART" id="SM00757">
    <property type="entry name" value="CRA"/>
    <property type="match status" value="1"/>
</dbReference>
<sequence>MASFGGRPANIMADAPFPPSGGARAPTSYPSIPSIPRRSSYASVLSGNAFPPISSSFSHLLNDSHPIFYPPSDSRVHRAPFGVDAADMHMNSAWRNTGSTESLPPWSRKYAGFLRSVEFPHGLGLTDTPTFLTPSYLRNSRYIARLETAHRAKTATQQRDPSSATSNPPLSASSSNVHLPRIAPSHRGMTYDIIEKEPPAPADPLMPLPSQWSSVDKFSGLELSNENFDVRYTGPMHKHDHEAAALRADHPMPPQCGIYYFEVKIESKPKEGMIGIGFSSPKASVERLPGWETESWAYHGDDGKSFFGESQGQGRAYGPTFGAGDTVGCGVNFSTGSAFFTKNGVFLGNAFHDLRSTNLFPSVGMKKLPPVHLKTNFGQEPFVFDIDGMVKQERFNVLSEINETSTAGLQPPLDESTLLQELVAQFLAHDGYVDTARAFAQEVATETLALQNGRNETLKKYEVEEDCEAINRNKIRSAILDGDIDKALKLTKAYYSNVLEDHPQIHFKLRCRKFLEMMRRSNELSAATAAKRRDSTSSNSHEHAVFDQEMELDDGDGDNWAVDGMDTEDPEVVALFNQLLTEAVQYGQQLRADYPTDENGGDKKLLDDIFSLVAYPDPKRSVHGHYLDAEGRVAVAEELNSAILVSLGKSSAAALERLYQQTEVLVNEISEDGGAGAFINIRDDILL</sequence>
<evidence type="ECO:0000256" key="3">
    <source>
        <dbReference type="ARBA" id="ARBA00018741"/>
    </source>
</evidence>
<evidence type="ECO:0000256" key="4">
    <source>
        <dbReference type="SAM" id="MobiDB-lite"/>
    </source>
</evidence>
<dbReference type="InterPro" id="IPR013320">
    <property type="entry name" value="ConA-like_dom_sf"/>
</dbReference>
<dbReference type="PROSITE" id="PS50897">
    <property type="entry name" value="CTLH"/>
    <property type="match status" value="1"/>
</dbReference>
<protein>
    <recommendedName>
        <fullName evidence="3">Protein FYV10</fullName>
    </recommendedName>
    <alternativeName>
        <fullName evidence="2">Protein fyv10</fullName>
    </alternativeName>
</protein>
<dbReference type="SUPFAM" id="SSF49899">
    <property type="entry name" value="Concanavalin A-like lectins/glucanases"/>
    <property type="match status" value="1"/>
</dbReference>
<feature type="region of interest" description="Disordered" evidence="4">
    <location>
        <begin position="1"/>
        <end position="25"/>
    </location>
</feature>
<dbReference type="Pfam" id="PF00622">
    <property type="entry name" value="SPRY"/>
    <property type="match status" value="1"/>
</dbReference>
<comment type="caution">
    <text evidence="7">The sequence shown here is derived from an EMBL/GenBank/DDBJ whole genome shotgun (WGS) entry which is preliminary data.</text>
</comment>
<dbReference type="InterPro" id="IPR024964">
    <property type="entry name" value="CTLH/CRA"/>
</dbReference>
<feature type="domain" description="CTLH" evidence="6">
    <location>
        <begin position="468"/>
        <end position="525"/>
    </location>
</feature>
<evidence type="ECO:0000256" key="2">
    <source>
        <dbReference type="ARBA" id="ARBA00017917"/>
    </source>
</evidence>
<comment type="function">
    <text evidence="1">Involved in the proteasome-dependent degradation of fructose-1,6-bisphosphatase.</text>
</comment>
<evidence type="ECO:0000313" key="8">
    <source>
        <dbReference type="Proteomes" id="UP000037696"/>
    </source>
</evidence>
<evidence type="ECO:0000313" key="7">
    <source>
        <dbReference type="EMBL" id="KOS47039.1"/>
    </source>
</evidence>
<dbReference type="InterPro" id="IPR035782">
    <property type="entry name" value="SPRY_RanBP9/10"/>
</dbReference>
<dbReference type="PROSITE" id="PS50188">
    <property type="entry name" value="B302_SPRY"/>
    <property type="match status" value="1"/>
</dbReference>
<proteinExistence type="predicted"/>
<dbReference type="Proteomes" id="UP000037696">
    <property type="component" value="Unassembled WGS sequence"/>
</dbReference>
<dbReference type="STRING" id="229535.A0A0M9WJA5"/>
<dbReference type="InterPro" id="IPR050618">
    <property type="entry name" value="Ubq-SigPath_Reg"/>
</dbReference>
<gene>
    <name evidence="7" type="ORF">ACN38_g2058</name>
</gene>
<feature type="domain" description="B30.2/SPRY" evidence="5">
    <location>
        <begin position="190"/>
        <end position="382"/>
    </location>
</feature>
<dbReference type="PANTHER" id="PTHR12864">
    <property type="entry name" value="RAN BINDING PROTEIN 9-RELATED"/>
    <property type="match status" value="1"/>
</dbReference>
<feature type="region of interest" description="Disordered" evidence="4">
    <location>
        <begin position="151"/>
        <end position="182"/>
    </location>
</feature>
<dbReference type="OrthoDB" id="25503at2759"/>
<evidence type="ECO:0000259" key="5">
    <source>
        <dbReference type="PROSITE" id="PS50188"/>
    </source>
</evidence>
<dbReference type="EMBL" id="LHQQ01000021">
    <property type="protein sequence ID" value="KOS47039.1"/>
    <property type="molecule type" value="Genomic_DNA"/>
</dbReference>
<dbReference type="InterPro" id="IPR006595">
    <property type="entry name" value="CTLH_C"/>
</dbReference>
<dbReference type="InterPro" id="IPR006594">
    <property type="entry name" value="LisH"/>
</dbReference>
<dbReference type="InterPro" id="IPR001870">
    <property type="entry name" value="B30.2/SPRY"/>
</dbReference>
<dbReference type="AlphaFoldDB" id="A0A0M9WJA5"/>
<dbReference type="SMART" id="SM00449">
    <property type="entry name" value="SPRY"/>
    <property type="match status" value="1"/>
</dbReference>
<accession>A0A0M9WJA5</accession>
<feature type="compositionally biased region" description="Basic and acidic residues" evidence="4">
    <location>
        <begin position="531"/>
        <end position="546"/>
    </location>
</feature>
<dbReference type="InterPro" id="IPR043136">
    <property type="entry name" value="B30.2/SPRY_sf"/>
</dbReference>
<keyword evidence="8" id="KW-1185">Reference proteome</keyword>
<dbReference type="CDD" id="cd12909">
    <property type="entry name" value="SPRY_RanBP9_10"/>
    <property type="match status" value="1"/>
</dbReference>
<reference evidence="7 8" key="1">
    <citation type="submission" date="2015-08" db="EMBL/GenBank/DDBJ databases">
        <title>Genome sequencing of Penicillium nordicum.</title>
        <authorList>
            <person name="Nguyen H.D."/>
            <person name="Seifert K.A."/>
        </authorList>
    </citation>
    <scope>NUCLEOTIDE SEQUENCE [LARGE SCALE GENOMIC DNA]</scope>
    <source>
        <strain evidence="7 8">DAOMC 185683</strain>
    </source>
</reference>